<protein>
    <recommendedName>
        <fullName evidence="4">FG-GAP repeat protein</fullName>
    </recommendedName>
</protein>
<reference evidence="2 3" key="1">
    <citation type="submission" date="2019-02" db="EMBL/GenBank/DDBJ databases">
        <title>Deep-cultivation of Planctomycetes and their phenomic and genomic characterization uncovers novel biology.</title>
        <authorList>
            <person name="Wiegand S."/>
            <person name="Jogler M."/>
            <person name="Boedeker C."/>
            <person name="Pinto D."/>
            <person name="Vollmers J."/>
            <person name="Rivas-Marin E."/>
            <person name="Kohn T."/>
            <person name="Peeters S.H."/>
            <person name="Heuer A."/>
            <person name="Rast P."/>
            <person name="Oberbeckmann S."/>
            <person name="Bunk B."/>
            <person name="Jeske O."/>
            <person name="Meyerdierks A."/>
            <person name="Storesund J.E."/>
            <person name="Kallscheuer N."/>
            <person name="Luecker S."/>
            <person name="Lage O.M."/>
            <person name="Pohl T."/>
            <person name="Merkel B.J."/>
            <person name="Hornburger P."/>
            <person name="Mueller R.-W."/>
            <person name="Bruemmer F."/>
            <person name="Labrenz M."/>
            <person name="Spormann A.M."/>
            <person name="Op den Camp H."/>
            <person name="Overmann J."/>
            <person name="Amann R."/>
            <person name="Jetten M.S.M."/>
            <person name="Mascher T."/>
            <person name="Medema M.H."/>
            <person name="Devos D.P."/>
            <person name="Kaster A.-K."/>
            <person name="Ovreas L."/>
            <person name="Rohde M."/>
            <person name="Galperin M.Y."/>
            <person name="Jogler C."/>
        </authorList>
    </citation>
    <scope>NUCLEOTIDE SEQUENCE [LARGE SCALE GENOMIC DNA]</scope>
    <source>
        <strain evidence="2 3">Pan216</strain>
    </source>
</reference>
<sequence>MTRYRETTGKRRGFGFEDLESRVVPAITPADLLDMTEIPLGHVDLGLNGGGGSFSTGYHVSGSSGVLPLETTYVSTDDRALRTVPSGFDFLGATAGSDIYLLPQQFTTETVWLGWSAEDSSPGGFDEWTPNGEVEGRWIEAILSEVRGPGEFSLWRDGGTPVVFLTTADGIDPNNDVFPFPVGGHQHTNWAFTEAGIYEIDLHLRTDFVGGPDGQLTQTVEPVTLIFAIDVDEASDPDPDPGPTPTPDTDPTPDPTPTPTPSPTPTPTPSPTPTPTPSPPPTSTPGVTDPDLVIEGDGVGLYVDGYFHLRTNDLRDQDRSIRKVFEFGASGDVGFVFDADQNGTPNLAVFRPSTAEWIVNVSELSDFNPELFRSYAFGNPGGGDRPIVGDWDGDGFKEIGVHRPASASFSLDLDGNLRYTDADVSVTFGNPFDEATIGHFLEGVTFEQLAIRRGAEWVIADTSVQSFVPTSYEQRYFGLTDDVALPGDWNNDGYDELGVRRDITFYLDYDSDDLFTLGADIAFSRSIANGDQALVWTWDDSAQLDAILAAAASDEDAEDADESP</sequence>
<dbReference type="KEGG" id="knv:Pan216_41380"/>
<feature type="region of interest" description="Disordered" evidence="1">
    <location>
        <begin position="232"/>
        <end position="293"/>
    </location>
</feature>
<gene>
    <name evidence="2" type="ORF">Pan216_41380</name>
</gene>
<evidence type="ECO:0000313" key="3">
    <source>
        <dbReference type="Proteomes" id="UP000317093"/>
    </source>
</evidence>
<dbReference type="AlphaFoldDB" id="A0A518B8G6"/>
<proteinExistence type="predicted"/>
<dbReference type="NCBIfam" id="NF038134">
    <property type="entry name" value="choice_anch_M"/>
    <property type="match status" value="1"/>
</dbReference>
<evidence type="ECO:0000256" key="1">
    <source>
        <dbReference type="SAM" id="MobiDB-lite"/>
    </source>
</evidence>
<accession>A0A518B8G6</accession>
<dbReference type="RefSeq" id="WP_419192757.1">
    <property type="nucleotide sequence ID" value="NZ_CP036279.1"/>
</dbReference>
<keyword evidence="3" id="KW-1185">Reference proteome</keyword>
<organism evidence="2 3">
    <name type="scientific">Kolteria novifilia</name>
    <dbReference type="NCBI Taxonomy" id="2527975"/>
    <lineage>
        <taxon>Bacteria</taxon>
        <taxon>Pseudomonadati</taxon>
        <taxon>Planctomycetota</taxon>
        <taxon>Planctomycetia</taxon>
        <taxon>Kolteriales</taxon>
        <taxon>Kolteriaceae</taxon>
        <taxon>Kolteria</taxon>
    </lineage>
</organism>
<feature type="compositionally biased region" description="Pro residues" evidence="1">
    <location>
        <begin position="240"/>
        <end position="283"/>
    </location>
</feature>
<evidence type="ECO:0008006" key="4">
    <source>
        <dbReference type="Google" id="ProtNLM"/>
    </source>
</evidence>
<dbReference type="Proteomes" id="UP000317093">
    <property type="component" value="Chromosome"/>
</dbReference>
<name>A0A518B8G6_9BACT</name>
<evidence type="ECO:0000313" key="2">
    <source>
        <dbReference type="EMBL" id="QDU63260.1"/>
    </source>
</evidence>
<dbReference type="EMBL" id="CP036279">
    <property type="protein sequence ID" value="QDU63260.1"/>
    <property type="molecule type" value="Genomic_DNA"/>
</dbReference>